<feature type="domain" description="Pseudouridine synthase I TruA alpha/beta" evidence="9">
    <location>
        <begin position="33"/>
        <end position="129"/>
    </location>
</feature>
<comment type="caution">
    <text evidence="4">Lacks conserved residue(s) required for the propagation of feature annotation.</text>
</comment>
<feature type="region of interest" description="Disordered" evidence="8">
    <location>
        <begin position="1"/>
        <end position="24"/>
    </location>
</feature>
<evidence type="ECO:0000256" key="3">
    <source>
        <dbReference type="ARBA" id="ARBA00023235"/>
    </source>
</evidence>
<dbReference type="AlphaFoldDB" id="A0A3M0BWE2"/>
<dbReference type="InterPro" id="IPR020103">
    <property type="entry name" value="PsdUridine_synth_cat_dom_sf"/>
</dbReference>
<evidence type="ECO:0000256" key="2">
    <source>
        <dbReference type="ARBA" id="ARBA00022694"/>
    </source>
</evidence>
<reference evidence="10 11" key="1">
    <citation type="submission" date="2018-10" db="EMBL/GenBank/DDBJ databases">
        <title>Genomic Encyclopedia of Archaeal and Bacterial Type Strains, Phase II (KMG-II): from individual species to whole genera.</title>
        <authorList>
            <person name="Goeker M."/>
        </authorList>
    </citation>
    <scope>NUCLEOTIDE SEQUENCE [LARGE SCALE GENOMIC DNA]</scope>
    <source>
        <strain evidence="10 11">DSM 25217</strain>
    </source>
</reference>
<gene>
    <name evidence="4" type="primary">truA</name>
    <name evidence="10" type="ORF">BXY39_3412</name>
</gene>
<proteinExistence type="inferred from homology"/>
<keyword evidence="11" id="KW-1185">Reference proteome</keyword>
<dbReference type="InterPro" id="IPR001406">
    <property type="entry name" value="PsdUridine_synth_TruA"/>
</dbReference>
<evidence type="ECO:0000256" key="4">
    <source>
        <dbReference type="HAMAP-Rule" id="MF_00171"/>
    </source>
</evidence>
<dbReference type="FunCoup" id="A0A3M0BWE2">
    <property type="interactions" value="503"/>
</dbReference>
<evidence type="ECO:0000256" key="5">
    <source>
        <dbReference type="PIRSR" id="PIRSR001430-1"/>
    </source>
</evidence>
<protein>
    <recommendedName>
        <fullName evidence="4">tRNA pseudouridine synthase A</fullName>
        <ecNumber evidence="4">5.4.99.12</ecNumber>
    </recommendedName>
    <alternativeName>
        <fullName evidence="4">tRNA pseudouridine(38-40) synthase</fullName>
    </alternativeName>
    <alternativeName>
        <fullName evidence="4">tRNA pseudouridylate synthase I</fullName>
    </alternativeName>
    <alternativeName>
        <fullName evidence="4">tRNA-uridine isomerase I</fullName>
    </alternativeName>
</protein>
<dbReference type="InterPro" id="IPR020095">
    <property type="entry name" value="PsdUridine_synth_TruA_C"/>
</dbReference>
<dbReference type="GO" id="GO:0031119">
    <property type="term" value="P:tRNA pseudouridine synthesis"/>
    <property type="evidence" value="ECO:0007669"/>
    <property type="project" value="UniProtKB-UniRule"/>
</dbReference>
<dbReference type="Gene3D" id="3.30.70.580">
    <property type="entry name" value="Pseudouridine synthase I, catalytic domain, N-terminal subdomain"/>
    <property type="match status" value="1"/>
</dbReference>
<dbReference type="PANTHER" id="PTHR11142">
    <property type="entry name" value="PSEUDOURIDYLATE SYNTHASE"/>
    <property type="match status" value="1"/>
</dbReference>
<dbReference type="SUPFAM" id="SSF55120">
    <property type="entry name" value="Pseudouridine synthase"/>
    <property type="match status" value="1"/>
</dbReference>
<dbReference type="PANTHER" id="PTHR11142:SF0">
    <property type="entry name" value="TRNA PSEUDOURIDINE SYNTHASE-LIKE 1"/>
    <property type="match status" value="1"/>
</dbReference>
<organism evidence="10 11">
    <name type="scientific">Eilatimonas milleporae</name>
    <dbReference type="NCBI Taxonomy" id="911205"/>
    <lineage>
        <taxon>Bacteria</taxon>
        <taxon>Pseudomonadati</taxon>
        <taxon>Pseudomonadota</taxon>
        <taxon>Alphaproteobacteria</taxon>
        <taxon>Kordiimonadales</taxon>
        <taxon>Kordiimonadaceae</taxon>
        <taxon>Eilatimonas</taxon>
    </lineage>
</organism>
<evidence type="ECO:0000256" key="7">
    <source>
        <dbReference type="RuleBase" id="RU003792"/>
    </source>
</evidence>
<dbReference type="PIRSF" id="PIRSF001430">
    <property type="entry name" value="tRNA_psdUrid_synth"/>
    <property type="match status" value="1"/>
</dbReference>
<sequence length="270" mass="29775">MDFPCRPAAGPGGRSRDETASGQTMPRFKLTLEYDGRPFVGWQRQENGLSVQAVLEQAAGMLCGGTPLAVTGSGRTDAGVHARGQVAHLDLPRAIDAHTVQGALNYHLKPHPVAVLAAEETAADFHARFSATARHYRYRIVNRRAPLTFDRGLAWHVIVPLDADAMHDAAQALVGRHDFTTFRHSQCQAKSPVKTLDYIRVTRDGEDIRLETGARSFLHHQARSITGTLKLVGEGKWTRRDLRHALDARDRAALGLNAPPDGLYFMKVEY</sequence>
<dbReference type="GO" id="GO:0160147">
    <property type="term" value="F:tRNA pseudouridine(38-40) synthase activity"/>
    <property type="evidence" value="ECO:0007669"/>
    <property type="project" value="UniProtKB-EC"/>
</dbReference>
<dbReference type="InterPro" id="IPR020094">
    <property type="entry name" value="TruA/RsuA/RluB/E/F_N"/>
</dbReference>
<feature type="domain" description="Pseudouridine synthase I TruA alpha/beta" evidence="9">
    <location>
        <begin position="169"/>
        <end position="270"/>
    </location>
</feature>
<dbReference type="HAMAP" id="MF_00171">
    <property type="entry name" value="TruA"/>
    <property type="match status" value="1"/>
</dbReference>
<comment type="similarity">
    <text evidence="1 4 7">Belongs to the tRNA pseudouridine synthase TruA family.</text>
</comment>
<dbReference type="Pfam" id="PF01416">
    <property type="entry name" value="PseudoU_synth_1"/>
    <property type="match status" value="2"/>
</dbReference>
<dbReference type="GO" id="GO:0003723">
    <property type="term" value="F:RNA binding"/>
    <property type="evidence" value="ECO:0007669"/>
    <property type="project" value="InterPro"/>
</dbReference>
<dbReference type="EMBL" id="REFR01000015">
    <property type="protein sequence ID" value="RMB01904.1"/>
    <property type="molecule type" value="Genomic_DNA"/>
</dbReference>
<keyword evidence="3 4" id="KW-0413">Isomerase</keyword>
<comment type="catalytic activity">
    <reaction evidence="4 7">
        <text>uridine(38/39/40) in tRNA = pseudouridine(38/39/40) in tRNA</text>
        <dbReference type="Rhea" id="RHEA:22376"/>
        <dbReference type="Rhea" id="RHEA-COMP:10085"/>
        <dbReference type="Rhea" id="RHEA-COMP:10087"/>
        <dbReference type="ChEBI" id="CHEBI:65314"/>
        <dbReference type="ChEBI" id="CHEBI:65315"/>
        <dbReference type="EC" id="5.4.99.12"/>
    </reaction>
</comment>
<evidence type="ECO:0000313" key="11">
    <source>
        <dbReference type="Proteomes" id="UP000271227"/>
    </source>
</evidence>
<dbReference type="EC" id="5.4.99.12" evidence="4"/>
<comment type="subunit">
    <text evidence="4">Homodimer.</text>
</comment>
<dbReference type="Proteomes" id="UP000271227">
    <property type="component" value="Unassembled WGS sequence"/>
</dbReference>
<keyword evidence="2 4" id="KW-0819">tRNA processing</keyword>
<dbReference type="Gene3D" id="3.30.70.660">
    <property type="entry name" value="Pseudouridine synthase I, catalytic domain, C-terminal subdomain"/>
    <property type="match status" value="1"/>
</dbReference>
<dbReference type="FunFam" id="3.30.70.580:FF:000001">
    <property type="entry name" value="tRNA pseudouridine synthase A"/>
    <property type="match status" value="1"/>
</dbReference>
<feature type="active site" description="Nucleophile" evidence="4 5">
    <location>
        <position position="77"/>
    </location>
</feature>
<dbReference type="InParanoid" id="A0A3M0BWE2"/>
<comment type="function">
    <text evidence="4">Formation of pseudouridine at positions 38, 39 and 40 in the anticodon stem and loop of transfer RNAs.</text>
</comment>
<feature type="binding site" evidence="4 6">
    <location>
        <position position="136"/>
    </location>
    <ligand>
        <name>substrate</name>
    </ligand>
</feature>
<accession>A0A3M0BWE2</accession>
<dbReference type="CDD" id="cd02570">
    <property type="entry name" value="PseudoU_synth_EcTruA"/>
    <property type="match status" value="1"/>
</dbReference>
<evidence type="ECO:0000256" key="6">
    <source>
        <dbReference type="PIRSR" id="PIRSR001430-2"/>
    </source>
</evidence>
<dbReference type="InterPro" id="IPR020097">
    <property type="entry name" value="PsdUridine_synth_TruA_a/b_dom"/>
</dbReference>
<evidence type="ECO:0000256" key="8">
    <source>
        <dbReference type="SAM" id="MobiDB-lite"/>
    </source>
</evidence>
<dbReference type="NCBIfam" id="TIGR00071">
    <property type="entry name" value="hisT_truA"/>
    <property type="match status" value="1"/>
</dbReference>
<evidence type="ECO:0000259" key="9">
    <source>
        <dbReference type="Pfam" id="PF01416"/>
    </source>
</evidence>
<name>A0A3M0BWE2_9PROT</name>
<comment type="caution">
    <text evidence="10">The sequence shown here is derived from an EMBL/GenBank/DDBJ whole genome shotgun (WGS) entry which is preliminary data.</text>
</comment>
<evidence type="ECO:0000313" key="10">
    <source>
        <dbReference type="EMBL" id="RMB01904.1"/>
    </source>
</evidence>
<evidence type="ECO:0000256" key="1">
    <source>
        <dbReference type="ARBA" id="ARBA00009375"/>
    </source>
</evidence>